<reference evidence="3" key="1">
    <citation type="book" date="2006" name="Gram positive pathogens, 2nd edition" publisher="ASM Press" city="Washington D.C">
        <title>The Staphylococcus aureus NCTC 8325 genome.</title>
        <editorList>
            <person name="Fischetti V."/>
            <person name="Novick R."/>
            <person name="Ferretti J."/>
            <person name="Portnoy D."/>
            <person name="Rood J."/>
        </editorList>
        <authorList>
            <person name="Gillaspy A.F."/>
            <person name="Worrell V."/>
            <person name="Orvis J."/>
            <person name="Roe B.A."/>
            <person name="Dyer D.W."/>
            <person name="Iandolo J.J."/>
        </authorList>
    </citation>
    <scope>NUCLEOTIDE SEQUENCE [LARGE SCALE GENOMIC DNA]</scope>
    <source>
        <strain evidence="3">NCTC 8325 / PS 47</strain>
    </source>
</reference>
<accession>Q2FWA3</accession>
<feature type="transmembrane region" description="Helical" evidence="1">
    <location>
        <begin position="6"/>
        <end position="32"/>
    </location>
</feature>
<keyword evidence="1" id="KW-0812">Transmembrane</keyword>
<evidence type="ECO:0000256" key="1">
    <source>
        <dbReference type="SAM" id="Phobius"/>
    </source>
</evidence>
<protein>
    <submittedName>
        <fullName evidence="2">Uncharacterized protein</fullName>
    </submittedName>
</protein>
<dbReference type="EMBL" id="CP000253">
    <property type="protein sequence ID" value="ABD32067.1"/>
    <property type="molecule type" value="Genomic_DNA"/>
</dbReference>
<proteinExistence type="predicted"/>
<keyword evidence="1" id="KW-1133">Transmembrane helix</keyword>
<evidence type="ECO:0000313" key="2">
    <source>
        <dbReference type="EMBL" id="ABD32067.1"/>
    </source>
</evidence>
<dbReference type="HOGENOM" id="CLU_3084882_0_0_9"/>
<name>Q2FWA3_STAA8</name>
<sequence length="52" mass="6112">MIFILYTLAFIVCLPTLSCLVFFITLVLNVIFTKKKTLKYLKLTLFIHFVLL</sequence>
<gene>
    <name evidence="2" type="ORF">SAOUHSC_A02273</name>
</gene>
<dbReference type="AlphaFoldDB" id="Q2FWA3"/>
<keyword evidence="1" id="KW-0472">Membrane</keyword>
<keyword evidence="3" id="KW-1185">Reference proteome</keyword>
<dbReference type="Proteomes" id="UP000008816">
    <property type="component" value="Chromosome"/>
</dbReference>
<organism evidence="2 3">
    <name type="scientific">Staphylococcus aureus (strain NCTC 8325 / PS 47)</name>
    <dbReference type="NCBI Taxonomy" id="93061"/>
    <lineage>
        <taxon>Bacteria</taxon>
        <taxon>Bacillati</taxon>
        <taxon>Bacillota</taxon>
        <taxon>Bacilli</taxon>
        <taxon>Bacillales</taxon>
        <taxon>Staphylococcaceae</taxon>
        <taxon>Staphylococcus</taxon>
    </lineage>
</organism>
<dbReference type="SMR" id="Q2FWA3"/>
<evidence type="ECO:0000313" key="3">
    <source>
        <dbReference type="Proteomes" id="UP000008816"/>
    </source>
</evidence>